<dbReference type="AlphaFoldDB" id="A0A8X6X341"/>
<keyword evidence="2" id="KW-1185">Reference proteome</keyword>
<comment type="caution">
    <text evidence="1">The sequence shown here is derived from an EMBL/GenBank/DDBJ whole genome shotgun (WGS) entry which is preliminary data.</text>
</comment>
<organism evidence="1 2">
    <name type="scientific">Trichonephila inaurata madagascariensis</name>
    <dbReference type="NCBI Taxonomy" id="2747483"/>
    <lineage>
        <taxon>Eukaryota</taxon>
        <taxon>Metazoa</taxon>
        <taxon>Ecdysozoa</taxon>
        <taxon>Arthropoda</taxon>
        <taxon>Chelicerata</taxon>
        <taxon>Arachnida</taxon>
        <taxon>Araneae</taxon>
        <taxon>Araneomorphae</taxon>
        <taxon>Entelegynae</taxon>
        <taxon>Araneoidea</taxon>
        <taxon>Nephilidae</taxon>
        <taxon>Trichonephila</taxon>
        <taxon>Trichonephila inaurata</taxon>
    </lineage>
</organism>
<evidence type="ECO:0000313" key="1">
    <source>
        <dbReference type="EMBL" id="GFY45385.1"/>
    </source>
</evidence>
<dbReference type="Proteomes" id="UP000886998">
    <property type="component" value="Unassembled WGS sequence"/>
</dbReference>
<name>A0A8X6X341_9ARAC</name>
<protein>
    <submittedName>
        <fullName evidence="1">Uncharacterized protein</fullName>
    </submittedName>
</protein>
<evidence type="ECO:0000313" key="2">
    <source>
        <dbReference type="Proteomes" id="UP000886998"/>
    </source>
</evidence>
<accession>A0A8X6X341</accession>
<reference evidence="1" key="1">
    <citation type="submission" date="2020-08" db="EMBL/GenBank/DDBJ databases">
        <title>Multicomponent nature underlies the extraordinary mechanical properties of spider dragline silk.</title>
        <authorList>
            <person name="Kono N."/>
            <person name="Nakamura H."/>
            <person name="Mori M."/>
            <person name="Yoshida Y."/>
            <person name="Ohtoshi R."/>
            <person name="Malay A.D."/>
            <person name="Moran D.A.P."/>
            <person name="Tomita M."/>
            <person name="Numata K."/>
            <person name="Arakawa K."/>
        </authorList>
    </citation>
    <scope>NUCLEOTIDE SEQUENCE</scope>
</reference>
<dbReference type="EMBL" id="BMAV01004827">
    <property type="protein sequence ID" value="GFY45385.1"/>
    <property type="molecule type" value="Genomic_DNA"/>
</dbReference>
<proteinExistence type="predicted"/>
<gene>
    <name evidence="1" type="ORF">TNIN_252651</name>
</gene>
<sequence>MDMTMSHSVTIDGTSLTEETPLWRTVGELLQRKNNDLVVSAEISGQILFRRCIRDGTERVRVRIPDGTYSPGSSTREDFSGDRLKQRMAIGDLGSATLVYLHVIMDMTMSHSVTIDGTCLTEGTATLEDGGEICFKERIATWRDLGSATPVYLQVMIDMTMSHCVTIDGTFLTDWTATLEDGWRIASKKVSQLGGECRDIWTSFISPLSFEMD</sequence>